<keyword evidence="2" id="KW-1185">Reference proteome</keyword>
<protein>
    <submittedName>
        <fullName evidence="1">Uncharacterized protein</fullName>
    </submittedName>
</protein>
<dbReference type="AlphaFoldDB" id="A0A8J4VQG6"/>
<evidence type="ECO:0000313" key="2">
    <source>
        <dbReference type="Proteomes" id="UP000737018"/>
    </source>
</evidence>
<organism evidence="1 2">
    <name type="scientific">Castanea mollissima</name>
    <name type="common">Chinese chestnut</name>
    <dbReference type="NCBI Taxonomy" id="60419"/>
    <lineage>
        <taxon>Eukaryota</taxon>
        <taxon>Viridiplantae</taxon>
        <taxon>Streptophyta</taxon>
        <taxon>Embryophyta</taxon>
        <taxon>Tracheophyta</taxon>
        <taxon>Spermatophyta</taxon>
        <taxon>Magnoliopsida</taxon>
        <taxon>eudicotyledons</taxon>
        <taxon>Gunneridae</taxon>
        <taxon>Pentapetalae</taxon>
        <taxon>rosids</taxon>
        <taxon>fabids</taxon>
        <taxon>Fagales</taxon>
        <taxon>Fagaceae</taxon>
        <taxon>Castanea</taxon>
    </lineage>
</organism>
<dbReference type="EMBL" id="JRKL02002846">
    <property type="protein sequence ID" value="KAF3957356.1"/>
    <property type="molecule type" value="Genomic_DNA"/>
</dbReference>
<gene>
    <name evidence="1" type="ORF">CMV_017629</name>
</gene>
<proteinExistence type="predicted"/>
<comment type="caution">
    <text evidence="1">The sequence shown here is derived from an EMBL/GenBank/DDBJ whole genome shotgun (WGS) entry which is preliminary data.</text>
</comment>
<sequence length="75" mass="8541">MIYIMNTDDQTKVQEQECYYPPAKQVVCSLSMEAKWKFSGVVVKAVSGSLNWFQTSNLIVSLKFEIKGAKEPTYI</sequence>
<accession>A0A8J4VQG6</accession>
<reference evidence="1" key="1">
    <citation type="submission" date="2020-03" db="EMBL/GenBank/DDBJ databases">
        <title>Castanea mollissima Vanexum genome sequencing.</title>
        <authorList>
            <person name="Staton M."/>
        </authorList>
    </citation>
    <scope>NUCLEOTIDE SEQUENCE</scope>
    <source>
        <tissue evidence="1">Leaf</tissue>
    </source>
</reference>
<dbReference type="Proteomes" id="UP000737018">
    <property type="component" value="Unassembled WGS sequence"/>
</dbReference>
<evidence type="ECO:0000313" key="1">
    <source>
        <dbReference type="EMBL" id="KAF3957356.1"/>
    </source>
</evidence>
<name>A0A8J4VQG6_9ROSI</name>